<keyword evidence="1" id="KW-1133">Transmembrane helix</keyword>
<comment type="caution">
    <text evidence="2">The sequence shown here is derived from an EMBL/GenBank/DDBJ whole genome shotgun (WGS) entry which is preliminary data.</text>
</comment>
<accession>A0A2K3ML00</accession>
<feature type="transmembrane region" description="Helical" evidence="1">
    <location>
        <begin position="96"/>
        <end position="114"/>
    </location>
</feature>
<feature type="transmembrane region" description="Helical" evidence="1">
    <location>
        <begin position="66"/>
        <end position="84"/>
    </location>
</feature>
<protein>
    <submittedName>
        <fullName evidence="2">Uncharacterized protein</fullName>
    </submittedName>
</protein>
<evidence type="ECO:0000313" key="2">
    <source>
        <dbReference type="EMBL" id="PNX91456.1"/>
    </source>
</evidence>
<dbReference type="EMBL" id="ASHM01066318">
    <property type="protein sequence ID" value="PNX91456.1"/>
    <property type="molecule type" value="Genomic_DNA"/>
</dbReference>
<reference evidence="2 3" key="1">
    <citation type="journal article" date="2014" name="Am. J. Bot.">
        <title>Genome assembly and annotation for red clover (Trifolium pratense; Fabaceae).</title>
        <authorList>
            <person name="Istvanek J."/>
            <person name="Jaros M."/>
            <person name="Krenek A."/>
            <person name="Repkova J."/>
        </authorList>
    </citation>
    <scope>NUCLEOTIDE SEQUENCE [LARGE SCALE GENOMIC DNA]</scope>
    <source>
        <strain evidence="3">cv. Tatra</strain>
        <tissue evidence="2">Young leaves</tissue>
    </source>
</reference>
<dbReference type="Proteomes" id="UP000236291">
    <property type="component" value="Unassembled WGS sequence"/>
</dbReference>
<dbReference type="AlphaFoldDB" id="A0A2K3ML00"/>
<evidence type="ECO:0000256" key="1">
    <source>
        <dbReference type="SAM" id="Phobius"/>
    </source>
</evidence>
<gene>
    <name evidence="2" type="ORF">L195_g047587</name>
</gene>
<proteinExistence type="predicted"/>
<sequence length="115" mass="13097">MDQHAWIDEHVFNVLPIRYVEQGTSLADVSGKSPLIGLCPKCRAEAIGPALGYLQTTDSKRPYPKVFQKASIFHLLFDTVLMVYTYCLNVDLDFDILFWFWAEILCVVVVVLCLI</sequence>
<reference evidence="2 3" key="2">
    <citation type="journal article" date="2017" name="Front. Plant Sci.">
        <title>Gene Classification and Mining of Molecular Markers Useful in Red Clover (Trifolium pratense) Breeding.</title>
        <authorList>
            <person name="Istvanek J."/>
            <person name="Dluhosova J."/>
            <person name="Dluhos P."/>
            <person name="Patkova L."/>
            <person name="Nedelnik J."/>
            <person name="Repkova J."/>
        </authorList>
    </citation>
    <scope>NUCLEOTIDE SEQUENCE [LARGE SCALE GENOMIC DNA]</scope>
    <source>
        <strain evidence="3">cv. Tatra</strain>
        <tissue evidence="2">Young leaves</tissue>
    </source>
</reference>
<name>A0A2K3ML00_TRIPR</name>
<keyword evidence="1" id="KW-0472">Membrane</keyword>
<keyword evidence="1" id="KW-0812">Transmembrane</keyword>
<organism evidence="2 3">
    <name type="scientific">Trifolium pratense</name>
    <name type="common">Red clover</name>
    <dbReference type="NCBI Taxonomy" id="57577"/>
    <lineage>
        <taxon>Eukaryota</taxon>
        <taxon>Viridiplantae</taxon>
        <taxon>Streptophyta</taxon>
        <taxon>Embryophyta</taxon>
        <taxon>Tracheophyta</taxon>
        <taxon>Spermatophyta</taxon>
        <taxon>Magnoliopsida</taxon>
        <taxon>eudicotyledons</taxon>
        <taxon>Gunneridae</taxon>
        <taxon>Pentapetalae</taxon>
        <taxon>rosids</taxon>
        <taxon>fabids</taxon>
        <taxon>Fabales</taxon>
        <taxon>Fabaceae</taxon>
        <taxon>Papilionoideae</taxon>
        <taxon>50 kb inversion clade</taxon>
        <taxon>NPAAA clade</taxon>
        <taxon>Hologalegina</taxon>
        <taxon>IRL clade</taxon>
        <taxon>Trifolieae</taxon>
        <taxon>Trifolium</taxon>
    </lineage>
</organism>
<evidence type="ECO:0000313" key="3">
    <source>
        <dbReference type="Proteomes" id="UP000236291"/>
    </source>
</evidence>